<protein>
    <recommendedName>
        <fullName evidence="2">peptide-methionine (S)-S-oxide reductase</fullName>
        <ecNumber evidence="2">1.8.4.11</ecNumber>
    </recommendedName>
    <alternativeName>
        <fullName evidence="4">Peptide-methionine (S)-S-oxide reductase</fullName>
    </alternativeName>
</protein>
<dbReference type="EC" id="1.8.4.11" evidence="2"/>
<feature type="domain" description="Peptide methionine sulphoxide reductase MsrA" evidence="5">
    <location>
        <begin position="24"/>
        <end position="176"/>
    </location>
</feature>
<reference evidence="7" key="1">
    <citation type="submission" date="2016-02" db="EMBL/GenBank/DDBJ databases">
        <title>Comparative genomics of biotechnologically important yeasts.</title>
        <authorList>
            <consortium name="DOE Joint Genome Institute"/>
            <person name="Riley R."/>
            <person name="Haridas S."/>
            <person name="Wolfe K.H."/>
            <person name="Lopes M.R."/>
            <person name="Hittinger C.T."/>
            <person name="Goker M."/>
            <person name="Salamov A."/>
            <person name="Wisecaver J."/>
            <person name="Long T.M."/>
            <person name="Aerts A.L."/>
            <person name="Barry K."/>
            <person name="Choi C."/>
            <person name="Clum A."/>
            <person name="Coughlan A.Y."/>
            <person name="Deshpande S."/>
            <person name="Douglass A.P."/>
            <person name="Hanson S.J."/>
            <person name="Klenk H.-P."/>
            <person name="Labutti K."/>
            <person name="Lapidus A."/>
            <person name="Lindquist E."/>
            <person name="Lipzen A."/>
            <person name="Meier-Kolthoff J.P."/>
            <person name="Ohm R.A."/>
            <person name="Otillar R.P."/>
            <person name="Pangilinan J."/>
            <person name="Peng Y."/>
            <person name="Rokas A."/>
            <person name="Rosa C.A."/>
            <person name="Scheuner C."/>
            <person name="Sibirny A.A."/>
            <person name="Slot J.C."/>
            <person name="Stielow J.B."/>
            <person name="Sun H."/>
            <person name="Kurtzman C.P."/>
            <person name="Blackwell M."/>
            <person name="Jeffries T.W."/>
            <person name="Grigoriev I.V."/>
        </authorList>
    </citation>
    <scope>NUCLEOTIDE SEQUENCE [LARGE SCALE GENOMIC DNA]</scope>
    <source>
        <strain evidence="7">NRRL Y-17796</strain>
    </source>
</reference>
<dbReference type="EMBL" id="KV453843">
    <property type="protein sequence ID" value="ODV88983.1"/>
    <property type="molecule type" value="Genomic_DNA"/>
</dbReference>
<evidence type="ECO:0000256" key="2">
    <source>
        <dbReference type="ARBA" id="ARBA00012502"/>
    </source>
</evidence>
<dbReference type="InterPro" id="IPR002569">
    <property type="entry name" value="Met_Sox_Rdtase_MsrA_dom"/>
</dbReference>
<evidence type="ECO:0000313" key="7">
    <source>
        <dbReference type="Proteomes" id="UP000095023"/>
    </source>
</evidence>
<gene>
    <name evidence="6" type="ORF">CANCADRAFT_32387</name>
</gene>
<dbReference type="Pfam" id="PF01625">
    <property type="entry name" value="PMSR"/>
    <property type="match status" value="1"/>
</dbReference>
<organism evidence="6 7">
    <name type="scientific">Tortispora caseinolytica NRRL Y-17796</name>
    <dbReference type="NCBI Taxonomy" id="767744"/>
    <lineage>
        <taxon>Eukaryota</taxon>
        <taxon>Fungi</taxon>
        <taxon>Dikarya</taxon>
        <taxon>Ascomycota</taxon>
        <taxon>Saccharomycotina</taxon>
        <taxon>Trigonopsidomycetes</taxon>
        <taxon>Trigonopsidales</taxon>
        <taxon>Trigonopsidaceae</taxon>
        <taxon>Tortispora</taxon>
    </lineage>
</organism>
<sequence length="190" mass="21684">MTVEEGNTALSPTLNVPEGAEVGTVAGGCFWGVEHMYHKYYDGKGLIDTKVGYMGGDVAYPKYKQVLTDTTGHCEVLQFSFDPKIVSYEELIQFFYRIHDATSATKQGRNEGRNYRSAVFFHSPEQERIAKEQAKIVSHEYYEDVPIASEITPATIFWDAEEYHQMYFEKGSEGYHCPSHYLREKPAKQV</sequence>
<evidence type="ECO:0000256" key="3">
    <source>
        <dbReference type="ARBA" id="ARBA00023002"/>
    </source>
</evidence>
<dbReference type="SUPFAM" id="SSF55068">
    <property type="entry name" value="Peptide methionine sulfoxide reductase"/>
    <property type="match status" value="1"/>
</dbReference>
<evidence type="ECO:0000256" key="4">
    <source>
        <dbReference type="ARBA" id="ARBA00030643"/>
    </source>
</evidence>
<keyword evidence="3" id="KW-0560">Oxidoreductase</keyword>
<dbReference type="InterPro" id="IPR036509">
    <property type="entry name" value="Met_Sox_Rdtase_MsrA_sf"/>
</dbReference>
<dbReference type="PANTHER" id="PTHR43774:SF1">
    <property type="entry name" value="PEPTIDE METHIONINE SULFOXIDE REDUCTASE MSRA 2"/>
    <property type="match status" value="1"/>
</dbReference>
<dbReference type="HAMAP" id="MF_01401">
    <property type="entry name" value="MsrA"/>
    <property type="match status" value="1"/>
</dbReference>
<dbReference type="GO" id="GO:0008113">
    <property type="term" value="F:peptide-methionine (S)-S-oxide reductase activity"/>
    <property type="evidence" value="ECO:0007669"/>
    <property type="project" value="UniProtKB-EC"/>
</dbReference>
<dbReference type="PANTHER" id="PTHR43774">
    <property type="entry name" value="PEPTIDE METHIONINE SULFOXIDE REDUCTASE"/>
    <property type="match status" value="1"/>
</dbReference>
<evidence type="ECO:0000313" key="6">
    <source>
        <dbReference type="EMBL" id="ODV88983.1"/>
    </source>
</evidence>
<keyword evidence="7" id="KW-1185">Reference proteome</keyword>
<evidence type="ECO:0000256" key="1">
    <source>
        <dbReference type="ARBA" id="ARBA00005591"/>
    </source>
</evidence>
<name>A0A1E4TBA6_9ASCO</name>
<evidence type="ECO:0000259" key="5">
    <source>
        <dbReference type="Pfam" id="PF01625"/>
    </source>
</evidence>
<dbReference type="NCBIfam" id="TIGR00401">
    <property type="entry name" value="msrA"/>
    <property type="match status" value="1"/>
</dbReference>
<dbReference type="Gene3D" id="3.30.1060.10">
    <property type="entry name" value="Peptide methionine sulphoxide reductase MsrA"/>
    <property type="match status" value="1"/>
</dbReference>
<dbReference type="OrthoDB" id="77405at2759"/>
<proteinExistence type="inferred from homology"/>
<accession>A0A1E4TBA6</accession>
<dbReference type="AlphaFoldDB" id="A0A1E4TBA6"/>
<comment type="similarity">
    <text evidence="1">Belongs to the MsrA Met sulfoxide reductase family.</text>
</comment>
<dbReference type="Proteomes" id="UP000095023">
    <property type="component" value="Unassembled WGS sequence"/>
</dbReference>